<evidence type="ECO:0000256" key="3">
    <source>
        <dbReference type="SAM" id="MobiDB-lite"/>
    </source>
</evidence>
<dbReference type="PANTHER" id="PTHR12232">
    <property type="entry name" value="SH3 DOMAIN-BINDING GLUTAMIC ACID-RICH-LIKE PROTEIN"/>
    <property type="match status" value="1"/>
</dbReference>
<feature type="compositionally biased region" description="Low complexity" evidence="3">
    <location>
        <begin position="56"/>
        <end position="70"/>
    </location>
</feature>
<dbReference type="AlphaFoldDB" id="A0A1X2I3A7"/>
<dbReference type="EMBL" id="MCGE01000031">
    <property type="protein sequence ID" value="ORZ08417.1"/>
    <property type="molecule type" value="Genomic_DNA"/>
</dbReference>
<protein>
    <submittedName>
        <fullName evidence="4">Uncharacterized protein</fullName>
    </submittedName>
</protein>
<feature type="region of interest" description="Disordered" evidence="3">
    <location>
        <begin position="172"/>
        <end position="212"/>
    </location>
</feature>
<dbReference type="InterPro" id="IPR051033">
    <property type="entry name" value="SH3BGR"/>
</dbReference>
<dbReference type="Proteomes" id="UP000193560">
    <property type="component" value="Unassembled WGS sequence"/>
</dbReference>
<feature type="compositionally biased region" description="Polar residues" evidence="3">
    <location>
        <begin position="111"/>
        <end position="121"/>
    </location>
</feature>
<evidence type="ECO:0000256" key="1">
    <source>
        <dbReference type="ARBA" id="ARBA00007764"/>
    </source>
</evidence>
<dbReference type="Gene3D" id="3.40.30.10">
    <property type="entry name" value="Glutaredoxin"/>
    <property type="match status" value="1"/>
</dbReference>
<feature type="region of interest" description="Disordered" evidence="3">
    <location>
        <begin position="442"/>
        <end position="461"/>
    </location>
</feature>
<evidence type="ECO:0000256" key="2">
    <source>
        <dbReference type="SAM" id="Coils"/>
    </source>
</evidence>
<feature type="region of interest" description="Disordered" evidence="3">
    <location>
        <begin position="1"/>
        <end position="141"/>
    </location>
</feature>
<dbReference type="InterPro" id="IPR036249">
    <property type="entry name" value="Thioredoxin-like_sf"/>
</dbReference>
<dbReference type="InterPro" id="IPR006993">
    <property type="entry name" value="Glut_rich_SH3-bd"/>
</dbReference>
<proteinExistence type="inferred from homology"/>
<keyword evidence="5" id="KW-1185">Reference proteome</keyword>
<dbReference type="Pfam" id="PF04908">
    <property type="entry name" value="SH3BGR"/>
    <property type="match status" value="1"/>
</dbReference>
<dbReference type="PANTHER" id="PTHR12232:SF0">
    <property type="entry name" value="THIOREDOXIN DOMAIN-CONTAINING PROTEIN"/>
    <property type="match status" value="1"/>
</dbReference>
<feature type="compositionally biased region" description="Low complexity" evidence="3">
    <location>
        <begin position="449"/>
        <end position="461"/>
    </location>
</feature>
<feature type="region of interest" description="Disordered" evidence="3">
    <location>
        <begin position="681"/>
        <end position="734"/>
    </location>
</feature>
<dbReference type="STRING" id="90262.A0A1X2I3A7"/>
<feature type="compositionally biased region" description="Polar residues" evidence="3">
    <location>
        <begin position="719"/>
        <end position="729"/>
    </location>
</feature>
<sequence length="758" mass="83931">MVCLGPRKKEKKNSGLLSPDDAATGGNSRGISSNSGGSKRGSKLKPPSKTPPTSPPTTTSPRKSVSPRPSVDGRLSQHRTSRTSLNSQRPVSPGPTQRRPASPQPSPRQSMASVRSTTPTSRPAAHSRNASVASVKKSPVAQMRQDFDTLKVKYDANEQLIAQQQAELELLKQQLAHASPPATPMLPPASPTTDQPTPPISQSNTVSDLQQTQLLLEKEEALKQKEQALEELQLKLEHANKNPTAVPSIIVESSGDEHNNKVDDKENKEKMDLLAEKERLLAEKEKALEAQQQQVEEEQRSALEQVATQMDKLKLENEEAASQLAIKEKELDNLRTQIQDGVVPTNSTSTTTSPEEQSDALIKLQQQLDDQKRAHEESLRQHELAIIEKERLLKEQEESLATLKETHEENVRQLKVHQSGNILKIKQQHKQDMGALQQQMEQVEKTKQEQMAQQGDQAKQQQEYLDGELEKILHAFEQAEHNHTAQLQDLEHSHQNALSDLQQSHVDQLKTIGSSQGYTSKKYVPTQAVSWPAPQPLSMLRKTTGPSPRPNRVLMAAKPTSYEPILTPLDTKKVQVYISSVSGNPLIKKNQEHIQQLLESQEIAFELIDVAASEAALQYMKRSNNNGSVDGRAKEVPQLFVGGEFRGLYDDIVKHVDEGTLETILTPAAERNWTDAERQALENASHGSPAPSSSSSRSNIPPPPVRVLPGGPVHLPTLRKTNPQQQSSVVHDDDEALLKELENEMKQGNVDLSQLDHI</sequence>
<dbReference type="PROSITE" id="PS51354">
    <property type="entry name" value="GLUTAREDOXIN_2"/>
    <property type="match status" value="1"/>
</dbReference>
<dbReference type="SUPFAM" id="SSF52833">
    <property type="entry name" value="Thioredoxin-like"/>
    <property type="match status" value="1"/>
</dbReference>
<dbReference type="GO" id="GO:0005737">
    <property type="term" value="C:cytoplasm"/>
    <property type="evidence" value="ECO:0007669"/>
    <property type="project" value="TreeGrafter"/>
</dbReference>
<feature type="compositionally biased region" description="Basic residues" evidence="3">
    <location>
        <begin position="1"/>
        <end position="11"/>
    </location>
</feature>
<accession>A0A1X2I3A7</accession>
<dbReference type="OrthoDB" id="9932926at2759"/>
<reference evidence="4 5" key="1">
    <citation type="submission" date="2016-07" db="EMBL/GenBank/DDBJ databases">
        <title>Pervasive Adenine N6-methylation of Active Genes in Fungi.</title>
        <authorList>
            <consortium name="DOE Joint Genome Institute"/>
            <person name="Mondo S.J."/>
            <person name="Dannebaum R.O."/>
            <person name="Kuo R.C."/>
            <person name="Labutti K."/>
            <person name="Haridas S."/>
            <person name="Kuo A."/>
            <person name="Salamov A."/>
            <person name="Ahrendt S.R."/>
            <person name="Lipzen A."/>
            <person name="Sullivan W."/>
            <person name="Andreopoulos W.B."/>
            <person name="Clum A."/>
            <person name="Lindquist E."/>
            <person name="Daum C."/>
            <person name="Ramamoorthy G.K."/>
            <person name="Gryganskyi A."/>
            <person name="Culley D."/>
            <person name="Magnuson J.K."/>
            <person name="James T.Y."/>
            <person name="O'Malley M.A."/>
            <person name="Stajich J.E."/>
            <person name="Spatafora J.W."/>
            <person name="Visel A."/>
            <person name="Grigoriev I.V."/>
        </authorList>
    </citation>
    <scope>NUCLEOTIDE SEQUENCE [LARGE SCALE GENOMIC DNA]</scope>
    <source>
        <strain evidence="4 5">NRRL 1336</strain>
    </source>
</reference>
<comment type="similarity">
    <text evidence="1">Belongs to the SH3BGR family.</text>
</comment>
<feature type="compositionally biased region" description="Pro residues" evidence="3">
    <location>
        <begin position="181"/>
        <end position="190"/>
    </location>
</feature>
<evidence type="ECO:0000313" key="5">
    <source>
        <dbReference type="Proteomes" id="UP000193560"/>
    </source>
</evidence>
<comment type="caution">
    <text evidence="4">The sequence shown here is derived from an EMBL/GenBank/DDBJ whole genome shotgun (WGS) entry which is preliminary data.</text>
</comment>
<evidence type="ECO:0000313" key="4">
    <source>
        <dbReference type="EMBL" id="ORZ08417.1"/>
    </source>
</evidence>
<organism evidence="4 5">
    <name type="scientific">Absidia repens</name>
    <dbReference type="NCBI Taxonomy" id="90262"/>
    <lineage>
        <taxon>Eukaryota</taxon>
        <taxon>Fungi</taxon>
        <taxon>Fungi incertae sedis</taxon>
        <taxon>Mucoromycota</taxon>
        <taxon>Mucoromycotina</taxon>
        <taxon>Mucoromycetes</taxon>
        <taxon>Mucorales</taxon>
        <taxon>Cunninghamellaceae</taxon>
        <taxon>Absidia</taxon>
    </lineage>
</organism>
<feature type="compositionally biased region" description="Low complexity" evidence="3">
    <location>
        <begin position="25"/>
        <end position="37"/>
    </location>
</feature>
<keyword evidence="2" id="KW-0175">Coiled coil</keyword>
<feature type="compositionally biased region" description="Low complexity" evidence="3">
    <location>
        <begin position="707"/>
        <end position="716"/>
    </location>
</feature>
<gene>
    <name evidence="4" type="ORF">BCR42DRAFT_425106</name>
</gene>
<feature type="compositionally biased region" description="Low complexity" evidence="3">
    <location>
        <begin position="685"/>
        <end position="699"/>
    </location>
</feature>
<name>A0A1X2I3A7_9FUNG</name>
<feature type="coiled-coil region" evidence="2">
    <location>
        <begin position="267"/>
        <end position="337"/>
    </location>
</feature>